<reference evidence="1 2" key="1">
    <citation type="submission" date="2019-02" db="EMBL/GenBank/DDBJ databases">
        <title>Deep-cultivation of Planctomycetes and their phenomic and genomic characterization uncovers novel biology.</title>
        <authorList>
            <person name="Wiegand S."/>
            <person name="Jogler M."/>
            <person name="Boedeker C."/>
            <person name="Pinto D."/>
            <person name="Vollmers J."/>
            <person name="Rivas-Marin E."/>
            <person name="Kohn T."/>
            <person name="Peeters S.H."/>
            <person name="Heuer A."/>
            <person name="Rast P."/>
            <person name="Oberbeckmann S."/>
            <person name="Bunk B."/>
            <person name="Jeske O."/>
            <person name="Meyerdierks A."/>
            <person name="Storesund J.E."/>
            <person name="Kallscheuer N."/>
            <person name="Luecker S."/>
            <person name="Lage O.M."/>
            <person name="Pohl T."/>
            <person name="Merkel B.J."/>
            <person name="Hornburger P."/>
            <person name="Mueller R.-W."/>
            <person name="Bruemmer F."/>
            <person name="Labrenz M."/>
            <person name="Spormann A.M."/>
            <person name="Op den Camp H."/>
            <person name="Overmann J."/>
            <person name="Amann R."/>
            <person name="Jetten M.S.M."/>
            <person name="Mascher T."/>
            <person name="Medema M.H."/>
            <person name="Devos D.P."/>
            <person name="Kaster A.-K."/>
            <person name="Ovreas L."/>
            <person name="Rohde M."/>
            <person name="Galperin M.Y."/>
            <person name="Jogler C."/>
        </authorList>
    </citation>
    <scope>NUCLEOTIDE SEQUENCE [LARGE SCALE GENOMIC DNA]</scope>
    <source>
        <strain evidence="1 2">K23_9</strain>
    </source>
</reference>
<dbReference type="Proteomes" id="UP000319817">
    <property type="component" value="Chromosome"/>
</dbReference>
<dbReference type="AlphaFoldDB" id="A0A517NW17"/>
<keyword evidence="2" id="KW-1185">Reference proteome</keyword>
<name>A0A517NW17_9BACT</name>
<dbReference type="EMBL" id="CP036526">
    <property type="protein sequence ID" value="QDT11320.1"/>
    <property type="molecule type" value="Genomic_DNA"/>
</dbReference>
<proteinExistence type="predicted"/>
<protein>
    <submittedName>
        <fullName evidence="1">Uncharacterized protein</fullName>
    </submittedName>
</protein>
<dbReference type="RefSeq" id="WP_145419175.1">
    <property type="nucleotide sequence ID" value="NZ_CP036526.1"/>
</dbReference>
<sequence length="138" mass="15226">MSSDQAGKIIRCTSDGDVTTNTEDAVLTEIGGEKESGTIQAAVASHINWYFSSGDGDEILFKQGVKAMKNCGVNVVKEKYPFAFGRVSDHLVTWWAKKTRGNGQYTHQCVLQVSGLRISVCIENRDQIWDELKRLIGA</sequence>
<evidence type="ECO:0000313" key="1">
    <source>
        <dbReference type="EMBL" id="QDT11320.1"/>
    </source>
</evidence>
<accession>A0A517NW17</accession>
<gene>
    <name evidence="1" type="ORF">K239x_33150</name>
</gene>
<organism evidence="1 2">
    <name type="scientific">Stieleria marina</name>
    <dbReference type="NCBI Taxonomy" id="1930275"/>
    <lineage>
        <taxon>Bacteria</taxon>
        <taxon>Pseudomonadati</taxon>
        <taxon>Planctomycetota</taxon>
        <taxon>Planctomycetia</taxon>
        <taxon>Pirellulales</taxon>
        <taxon>Pirellulaceae</taxon>
        <taxon>Stieleria</taxon>
    </lineage>
</organism>
<evidence type="ECO:0000313" key="2">
    <source>
        <dbReference type="Proteomes" id="UP000319817"/>
    </source>
</evidence>